<evidence type="ECO:0000256" key="1">
    <source>
        <dbReference type="ARBA" id="ARBA00006599"/>
    </source>
</evidence>
<dbReference type="EMBL" id="JBHUKU010000022">
    <property type="protein sequence ID" value="MFD2463632.1"/>
    <property type="molecule type" value="Genomic_DNA"/>
</dbReference>
<keyword evidence="2" id="KW-0125">Carotenoid biosynthesis</keyword>
<evidence type="ECO:0000256" key="3">
    <source>
        <dbReference type="ARBA" id="ARBA00023027"/>
    </source>
</evidence>
<dbReference type="RefSeq" id="WP_345386748.1">
    <property type="nucleotide sequence ID" value="NZ_BAABHG010000001.1"/>
</dbReference>
<evidence type="ECO:0000313" key="4">
    <source>
        <dbReference type="EMBL" id="MFD2463632.1"/>
    </source>
</evidence>
<dbReference type="PANTHER" id="PTHR39757">
    <property type="match status" value="1"/>
</dbReference>
<protein>
    <submittedName>
        <fullName evidence="4">Lycopene cyclase family protein</fullName>
    </submittedName>
</protein>
<comment type="similarity">
    <text evidence="1">Belongs to the lycopene cyclase family.</text>
</comment>
<accession>A0ABW5GRW6</accession>
<gene>
    <name evidence="4" type="ORF">ACFSYJ_33805</name>
</gene>
<evidence type="ECO:0000313" key="5">
    <source>
        <dbReference type="Proteomes" id="UP001597419"/>
    </source>
</evidence>
<sequence length="388" mass="40975">MADVLIVGAGPAGWALAAACARRGLRTVLAAPDPGRRWPATYGLWADEVADFPESAIAAAPGTALAYGTREHRLGRRYLVVDNDSLAERLAVPGIGVLAGLAVAATHDRHGSTVRFADGRERRAGVVVDASGARRALSGAPPPGVHTEQTAYGLVLPADAARALVPADTAVFMDWRGNTGADQTFLYSLPLGDGTVLVEETSLARRPGLGLDVLAARLRDRLARAGVPAGGREERVRVPLDLPFPKPRRVLPFGVAAGFVHPATGYSVATALALAPRLAATLAETLPHGPLAASAAAYADLWSPAALAVHRLRAHALRALRGLPPERVPEFFDLFFAMPVEAQRAFTSGREDLAGLSAAMLRLFRAAPWRIRRHLFGWSRAQDSGIAV</sequence>
<proteinExistence type="inferred from homology"/>
<dbReference type="InterPro" id="IPR010108">
    <property type="entry name" value="Lycopene_cyclase_b/e"/>
</dbReference>
<dbReference type="Proteomes" id="UP001597419">
    <property type="component" value="Unassembled WGS sequence"/>
</dbReference>
<dbReference type="Pfam" id="PF05834">
    <property type="entry name" value="Lycopene_cycl"/>
    <property type="match status" value="1"/>
</dbReference>
<comment type="caution">
    <text evidence="4">The sequence shown here is derived from an EMBL/GenBank/DDBJ whole genome shotgun (WGS) entry which is preliminary data.</text>
</comment>
<name>A0ABW5GRW6_9PSEU</name>
<reference evidence="5" key="1">
    <citation type="journal article" date="2019" name="Int. J. Syst. Evol. Microbiol.">
        <title>The Global Catalogue of Microorganisms (GCM) 10K type strain sequencing project: providing services to taxonomists for standard genome sequencing and annotation.</title>
        <authorList>
            <consortium name="The Broad Institute Genomics Platform"/>
            <consortium name="The Broad Institute Genome Sequencing Center for Infectious Disease"/>
            <person name="Wu L."/>
            <person name="Ma J."/>
        </authorList>
    </citation>
    <scope>NUCLEOTIDE SEQUENCE [LARGE SCALE GENOMIC DNA]</scope>
    <source>
        <strain evidence="5">CGMCC 4.7643</strain>
    </source>
</reference>
<dbReference type="SUPFAM" id="SSF51905">
    <property type="entry name" value="FAD/NAD(P)-binding domain"/>
    <property type="match status" value="1"/>
</dbReference>
<dbReference type="Gene3D" id="3.50.50.60">
    <property type="entry name" value="FAD/NAD(P)-binding domain"/>
    <property type="match status" value="2"/>
</dbReference>
<dbReference type="InterPro" id="IPR036188">
    <property type="entry name" value="FAD/NAD-bd_sf"/>
</dbReference>
<keyword evidence="3" id="KW-0520">NAD</keyword>
<dbReference type="PRINTS" id="PR00469">
    <property type="entry name" value="PNDRDTASEII"/>
</dbReference>
<evidence type="ECO:0000256" key="2">
    <source>
        <dbReference type="ARBA" id="ARBA00022746"/>
    </source>
</evidence>
<organism evidence="4 5">
    <name type="scientific">Amycolatopsis samaneae</name>
    <dbReference type="NCBI Taxonomy" id="664691"/>
    <lineage>
        <taxon>Bacteria</taxon>
        <taxon>Bacillati</taxon>
        <taxon>Actinomycetota</taxon>
        <taxon>Actinomycetes</taxon>
        <taxon>Pseudonocardiales</taxon>
        <taxon>Pseudonocardiaceae</taxon>
        <taxon>Amycolatopsis</taxon>
    </lineage>
</organism>
<dbReference type="PANTHER" id="PTHR39757:SF5">
    <property type="entry name" value="OS02G0190600 PROTEIN"/>
    <property type="match status" value="1"/>
</dbReference>
<dbReference type="NCBIfam" id="TIGR01790">
    <property type="entry name" value="carotene-cycl"/>
    <property type="match status" value="1"/>
</dbReference>
<keyword evidence="5" id="KW-1185">Reference proteome</keyword>